<evidence type="ECO:0000313" key="9">
    <source>
        <dbReference type="EMBL" id="KAJ3555034.1"/>
    </source>
</evidence>
<dbReference type="InterPro" id="IPR051415">
    <property type="entry name" value="LAAT-1"/>
</dbReference>
<dbReference type="Pfam" id="PF04193">
    <property type="entry name" value="PQ-loop"/>
    <property type="match status" value="1"/>
</dbReference>
<keyword evidence="10" id="KW-1185">Reference proteome</keyword>
<feature type="chain" id="PRO_5042196581" description="PQ-loop repeat-containing protein 2" evidence="8">
    <location>
        <begin position="30"/>
        <end position="365"/>
    </location>
</feature>
<evidence type="ECO:0000256" key="2">
    <source>
        <dbReference type="ARBA" id="ARBA00022692"/>
    </source>
</evidence>
<comment type="subcellular location">
    <subcellularLocation>
        <location evidence="1">Membrane</location>
        <topology evidence="1">Multi-pass membrane protein</topology>
    </subcellularLocation>
</comment>
<reference evidence="9" key="1">
    <citation type="submission" date="2022-07" db="EMBL/GenBank/DDBJ databases">
        <title>Genome Sequence of Leucocoprinus birnbaumii.</title>
        <authorList>
            <person name="Buettner E."/>
        </authorList>
    </citation>
    <scope>NUCLEOTIDE SEQUENCE</scope>
    <source>
        <strain evidence="9">VT141</strain>
    </source>
</reference>
<name>A0AAD5VKD4_9AGAR</name>
<organism evidence="9 10">
    <name type="scientific">Leucocoprinus birnbaumii</name>
    <dbReference type="NCBI Taxonomy" id="56174"/>
    <lineage>
        <taxon>Eukaryota</taxon>
        <taxon>Fungi</taxon>
        <taxon>Dikarya</taxon>
        <taxon>Basidiomycota</taxon>
        <taxon>Agaricomycotina</taxon>
        <taxon>Agaricomycetes</taxon>
        <taxon>Agaricomycetidae</taxon>
        <taxon>Agaricales</taxon>
        <taxon>Agaricineae</taxon>
        <taxon>Agaricaceae</taxon>
        <taxon>Leucocoprinus</taxon>
    </lineage>
</organism>
<feature type="signal peptide" evidence="8">
    <location>
        <begin position="1"/>
        <end position="29"/>
    </location>
</feature>
<keyword evidence="3" id="KW-1133">Transmembrane helix</keyword>
<keyword evidence="2" id="KW-0812">Transmembrane</keyword>
<dbReference type="InterPro" id="IPR006603">
    <property type="entry name" value="PQ-loop_rpt"/>
</dbReference>
<proteinExistence type="inferred from homology"/>
<dbReference type="GO" id="GO:0015174">
    <property type="term" value="F:basic amino acid transmembrane transporter activity"/>
    <property type="evidence" value="ECO:0007669"/>
    <property type="project" value="TreeGrafter"/>
</dbReference>
<dbReference type="GO" id="GO:0034488">
    <property type="term" value="P:basic amino acid transmembrane export from vacuole"/>
    <property type="evidence" value="ECO:0007669"/>
    <property type="project" value="TreeGrafter"/>
</dbReference>
<evidence type="ECO:0000256" key="1">
    <source>
        <dbReference type="ARBA" id="ARBA00004141"/>
    </source>
</evidence>
<dbReference type="Gene3D" id="1.20.1280.290">
    <property type="match status" value="1"/>
</dbReference>
<comment type="similarity">
    <text evidence="5">Belongs to the laat-1 family.</text>
</comment>
<evidence type="ECO:0000256" key="4">
    <source>
        <dbReference type="ARBA" id="ARBA00023136"/>
    </source>
</evidence>
<evidence type="ECO:0000256" key="7">
    <source>
        <dbReference type="SAM" id="MobiDB-lite"/>
    </source>
</evidence>
<dbReference type="FunFam" id="1.20.1280.290:FF:000009">
    <property type="entry name" value="PQ loop repeat family protein"/>
    <property type="match status" value="1"/>
</dbReference>
<feature type="region of interest" description="Disordered" evidence="7">
    <location>
        <begin position="261"/>
        <end position="289"/>
    </location>
</feature>
<evidence type="ECO:0008006" key="11">
    <source>
        <dbReference type="Google" id="ProtNLM"/>
    </source>
</evidence>
<keyword evidence="4" id="KW-0472">Membrane</keyword>
<dbReference type="GO" id="GO:0000329">
    <property type="term" value="C:fungal-type vacuole membrane"/>
    <property type="evidence" value="ECO:0007669"/>
    <property type="project" value="TreeGrafter"/>
</dbReference>
<sequence length="365" mass="39686">MLDTAFLSSFLGSTSIACWLCAQFPSVSSITISQLPADRVSSQVRENFRRKSCEGLAWPFLANWFLGDFSNLIGCILTKQLPFQVYLATYFCLIDFVLLSQYLYYQRPTTKSPPLPPITNTFPGRSASVITGRRLSVDRSTTRYRTLSAVAANVAAAAALAAKQDDHSARHTSTRDSFISNIPLGQETHDSDSDDDRPAAMVDSFYSEGGRDIGRKRVSWSIERHRARAGSASRISAIAPSLVSPSAGLDVDSAARGRSLGRSTEELLESPEEATQANEPFNSVSRRNSRAGKKSATMVFLGAWALFGVGKFVGSKRGSPIRSTLNVGKVLSPLSSVRASMDQAIPVAITSTVTKIRHLLRSPLR</sequence>
<dbReference type="Proteomes" id="UP001213000">
    <property type="component" value="Unassembled WGS sequence"/>
</dbReference>
<feature type="region of interest" description="Disordered" evidence="7">
    <location>
        <begin position="165"/>
        <end position="199"/>
    </location>
</feature>
<gene>
    <name evidence="9" type="ORF">NP233_g12300</name>
</gene>
<accession>A0AAD5VKD4</accession>
<dbReference type="EMBL" id="JANIEX010001725">
    <property type="protein sequence ID" value="KAJ3555034.1"/>
    <property type="molecule type" value="Genomic_DNA"/>
</dbReference>
<evidence type="ECO:0000256" key="6">
    <source>
        <dbReference type="ARBA" id="ARBA00050768"/>
    </source>
</evidence>
<evidence type="ECO:0000256" key="8">
    <source>
        <dbReference type="SAM" id="SignalP"/>
    </source>
</evidence>
<evidence type="ECO:0000256" key="5">
    <source>
        <dbReference type="ARBA" id="ARBA00038039"/>
    </source>
</evidence>
<feature type="compositionally biased region" description="Polar residues" evidence="7">
    <location>
        <begin position="273"/>
        <end position="286"/>
    </location>
</feature>
<keyword evidence="8" id="KW-0732">Signal</keyword>
<dbReference type="PANTHER" id="PTHR16201:SF34">
    <property type="entry name" value="LYSOSOMAL AMINO ACID TRANSPORTER 1"/>
    <property type="match status" value="1"/>
</dbReference>
<evidence type="ECO:0000313" key="10">
    <source>
        <dbReference type="Proteomes" id="UP001213000"/>
    </source>
</evidence>
<dbReference type="PANTHER" id="PTHR16201">
    <property type="entry name" value="SEVEN TRANSMEMBRANE PROTEIN 1-RELATED"/>
    <property type="match status" value="1"/>
</dbReference>
<dbReference type="AlphaFoldDB" id="A0AAD5VKD4"/>
<comment type="catalytic activity">
    <reaction evidence="6">
        <text>L-histidine(out) + L-arginine(in) = L-histidine(in) + L-arginine(out)</text>
        <dbReference type="Rhea" id="RHEA:71063"/>
        <dbReference type="ChEBI" id="CHEBI:32682"/>
        <dbReference type="ChEBI" id="CHEBI:57595"/>
    </reaction>
</comment>
<comment type="caution">
    <text evidence="9">The sequence shown here is derived from an EMBL/GenBank/DDBJ whole genome shotgun (WGS) entry which is preliminary data.</text>
</comment>
<evidence type="ECO:0000256" key="3">
    <source>
        <dbReference type="ARBA" id="ARBA00022989"/>
    </source>
</evidence>
<protein>
    <recommendedName>
        <fullName evidence="11">PQ-loop repeat-containing protein 2</fullName>
    </recommendedName>
</protein>